<gene>
    <name evidence="2" type="ORF">OXX778_LOCUS13498</name>
</gene>
<name>A0A814CH07_9BILA</name>
<comment type="caution">
    <text evidence="2">The sequence shown here is derived from an EMBL/GenBank/DDBJ whole genome shotgun (WGS) entry which is preliminary data.</text>
</comment>
<evidence type="ECO:0000313" key="3">
    <source>
        <dbReference type="Proteomes" id="UP000663879"/>
    </source>
</evidence>
<dbReference type="SUPFAM" id="SSF53098">
    <property type="entry name" value="Ribonuclease H-like"/>
    <property type="match status" value="1"/>
</dbReference>
<organism evidence="2 3">
    <name type="scientific">Brachionus calyciflorus</name>
    <dbReference type="NCBI Taxonomy" id="104777"/>
    <lineage>
        <taxon>Eukaryota</taxon>
        <taxon>Metazoa</taxon>
        <taxon>Spiralia</taxon>
        <taxon>Gnathifera</taxon>
        <taxon>Rotifera</taxon>
        <taxon>Eurotatoria</taxon>
        <taxon>Monogononta</taxon>
        <taxon>Pseudotrocha</taxon>
        <taxon>Ploima</taxon>
        <taxon>Brachionidae</taxon>
        <taxon>Brachionus</taxon>
    </lineage>
</organism>
<evidence type="ECO:0000259" key="1">
    <source>
        <dbReference type="Pfam" id="PF05699"/>
    </source>
</evidence>
<sequence>MKILSDSKSKLYHYLYGNGMPSIKLFKSARFLDPNQFKNLTQDIAEYSVHIKGLEECQEDWIIYCNIVKECSLCDNVVDFWNVNKKRLRKLYKIAEWLLYFTTNIAECERSISKYNNILTEIRKGFTHTSIINLNFVNFNKKSEFKK</sequence>
<feature type="domain" description="HAT C-terminal dimerisation" evidence="1">
    <location>
        <begin position="76"/>
        <end position="138"/>
    </location>
</feature>
<dbReference type="InterPro" id="IPR008906">
    <property type="entry name" value="HATC_C_dom"/>
</dbReference>
<dbReference type="EMBL" id="CAJNOC010002605">
    <property type="protein sequence ID" value="CAF0942380.1"/>
    <property type="molecule type" value="Genomic_DNA"/>
</dbReference>
<evidence type="ECO:0000313" key="2">
    <source>
        <dbReference type="EMBL" id="CAF0942380.1"/>
    </source>
</evidence>
<dbReference type="Pfam" id="PF05699">
    <property type="entry name" value="Dimer_Tnp_hAT"/>
    <property type="match status" value="1"/>
</dbReference>
<dbReference type="GO" id="GO:0046983">
    <property type="term" value="F:protein dimerization activity"/>
    <property type="evidence" value="ECO:0007669"/>
    <property type="project" value="InterPro"/>
</dbReference>
<accession>A0A814CH07</accession>
<reference evidence="2" key="1">
    <citation type="submission" date="2021-02" db="EMBL/GenBank/DDBJ databases">
        <authorList>
            <person name="Nowell W R."/>
        </authorList>
    </citation>
    <scope>NUCLEOTIDE SEQUENCE</scope>
    <source>
        <strain evidence="2">Ploen Becks lab</strain>
    </source>
</reference>
<proteinExistence type="predicted"/>
<keyword evidence="3" id="KW-1185">Reference proteome</keyword>
<dbReference type="InterPro" id="IPR012337">
    <property type="entry name" value="RNaseH-like_sf"/>
</dbReference>
<dbReference type="Proteomes" id="UP000663879">
    <property type="component" value="Unassembled WGS sequence"/>
</dbReference>
<protein>
    <recommendedName>
        <fullName evidence="1">HAT C-terminal dimerisation domain-containing protein</fullName>
    </recommendedName>
</protein>
<dbReference type="AlphaFoldDB" id="A0A814CH07"/>